<evidence type="ECO:0000313" key="2">
    <source>
        <dbReference type="Proteomes" id="UP000051682"/>
    </source>
</evidence>
<dbReference type="AlphaFoldDB" id="A0A0Q3LVL2"/>
<name>A0A0Q3LVL2_9FLAO</name>
<evidence type="ECO:0000313" key="1">
    <source>
        <dbReference type="EMBL" id="KQK27401.1"/>
    </source>
</evidence>
<accession>A0A0Q3LVL2</accession>
<organism evidence="1 2">
    <name type="scientific">Chryseobacterium aquaticum</name>
    <dbReference type="NCBI Taxonomy" id="452084"/>
    <lineage>
        <taxon>Bacteria</taxon>
        <taxon>Pseudomonadati</taxon>
        <taxon>Bacteroidota</taxon>
        <taxon>Flavobacteriia</taxon>
        <taxon>Flavobacteriales</taxon>
        <taxon>Weeksellaceae</taxon>
        <taxon>Chryseobacterium group</taxon>
        <taxon>Chryseobacterium</taxon>
    </lineage>
</organism>
<dbReference type="EMBL" id="LLYZ01000002">
    <property type="protein sequence ID" value="KQK27401.1"/>
    <property type="molecule type" value="Genomic_DNA"/>
</dbReference>
<dbReference type="RefSeq" id="WP_056012162.1">
    <property type="nucleotide sequence ID" value="NZ_LLYZ01000002.1"/>
</dbReference>
<sequence length="253" mass="29365">MKKEELSCDEISQLFKKLCELIKNGEKDSEEFFSIKELIANSTGISIKIKDPLLAVDKKRYRDKFEQLFMSGGKNYFVNKFRIVNNITTTKNELKDIFSISKSYLKIYFIDVSSIDSNMQSELGLLFRFTDKKHLHSGNKYNISDDIVYFLGSDNKLKELDSSLDLKRISDVFKEGLGKIMEAKTNNNITEWIGFSKFDTNKHSYPTDLYIELICICENGTDEYSQINDMKLSLAFQVDTTKDQFWDMGDLRP</sequence>
<keyword evidence="2" id="KW-1185">Reference proteome</keyword>
<gene>
    <name evidence="1" type="ORF">AR438_04155</name>
</gene>
<dbReference type="Proteomes" id="UP000051682">
    <property type="component" value="Unassembled WGS sequence"/>
</dbReference>
<proteinExistence type="predicted"/>
<protein>
    <submittedName>
        <fullName evidence="1">Uncharacterized protein</fullName>
    </submittedName>
</protein>
<dbReference type="STRING" id="452084.AR438_04155"/>
<comment type="caution">
    <text evidence="1">The sequence shown here is derived from an EMBL/GenBank/DDBJ whole genome shotgun (WGS) entry which is preliminary data.</text>
</comment>
<reference evidence="1 2" key="1">
    <citation type="submission" date="2015-10" db="EMBL/GenBank/DDBJ databases">
        <title>Chryseobacterium aquaticum genome.</title>
        <authorList>
            <person name="Newman J.D."/>
            <person name="Ferguson M.B."/>
            <person name="Miller J.R."/>
        </authorList>
    </citation>
    <scope>NUCLEOTIDE SEQUENCE [LARGE SCALE GENOMIC DNA]</scope>
    <source>
        <strain evidence="1 2">KCTC 12483</strain>
    </source>
</reference>